<dbReference type="Proteomes" id="UP001356704">
    <property type="component" value="Unassembled WGS sequence"/>
</dbReference>
<evidence type="ECO:0000313" key="2">
    <source>
        <dbReference type="Proteomes" id="UP001356704"/>
    </source>
</evidence>
<proteinExistence type="predicted"/>
<organism evidence="1 2">
    <name type="scientific">Winogradskyella poriferorum</name>
    <dbReference type="NCBI Taxonomy" id="307627"/>
    <lineage>
        <taxon>Bacteria</taxon>
        <taxon>Pseudomonadati</taxon>
        <taxon>Bacteroidota</taxon>
        <taxon>Flavobacteriia</taxon>
        <taxon>Flavobacteriales</taxon>
        <taxon>Flavobacteriaceae</taxon>
        <taxon>Winogradskyella</taxon>
    </lineage>
</organism>
<comment type="caution">
    <text evidence="1">The sequence shown here is derived from an EMBL/GenBank/DDBJ whole genome shotgun (WGS) entry which is preliminary data.</text>
</comment>
<evidence type="ECO:0000313" key="1">
    <source>
        <dbReference type="EMBL" id="MEF3079642.1"/>
    </source>
</evidence>
<sequence length="125" mass="14426">MKIGTYFLSILLAALILSNSLRVSITYAYYKLDPVGFIEALCENKDKPELQCNGKCHLKKVAESQDSNEKTPESIVDFKELILVSYPKEDIKQITEFVLKKQSPNCYNNLYSFLNTEDWFHPPRV</sequence>
<reference evidence="1 2" key="1">
    <citation type="submission" date="2024-02" db="EMBL/GenBank/DDBJ databases">
        <title>Winogradskyella poriferorum JCM 12885.</title>
        <authorList>
            <person name="Zhang D.-F."/>
            <person name="Fu Z.-Y."/>
        </authorList>
    </citation>
    <scope>NUCLEOTIDE SEQUENCE [LARGE SCALE GENOMIC DNA]</scope>
    <source>
        <strain evidence="1 2">JCM 12885</strain>
    </source>
</reference>
<dbReference type="EMBL" id="JAZHOU010000003">
    <property type="protein sequence ID" value="MEF3079642.1"/>
    <property type="molecule type" value="Genomic_DNA"/>
</dbReference>
<gene>
    <name evidence="1" type="ORF">V1468_11540</name>
</gene>
<protein>
    <submittedName>
        <fullName evidence="1">Uncharacterized protein</fullName>
    </submittedName>
</protein>
<name>A0ABU7W7D2_9FLAO</name>
<dbReference type="RefSeq" id="WP_331810387.1">
    <property type="nucleotide sequence ID" value="NZ_JAZHOU010000003.1"/>
</dbReference>
<keyword evidence="2" id="KW-1185">Reference proteome</keyword>
<accession>A0ABU7W7D2</accession>